<gene>
    <name evidence="2" type="ORF">theurythT_07520</name>
</gene>
<evidence type="ECO:0000313" key="3">
    <source>
        <dbReference type="Proteomes" id="UP001157133"/>
    </source>
</evidence>
<feature type="coiled-coil region" evidence="1">
    <location>
        <begin position="451"/>
        <end position="499"/>
    </location>
</feature>
<name>A0ABQ6GZI1_9GAMM</name>
<feature type="coiled-coil region" evidence="1">
    <location>
        <begin position="228"/>
        <end position="422"/>
    </location>
</feature>
<comment type="caution">
    <text evidence="2">The sequence shown here is derived from an EMBL/GenBank/DDBJ whole genome shotgun (WGS) entry which is preliminary data.</text>
</comment>
<reference evidence="2 3" key="1">
    <citation type="submission" date="2023-03" db="EMBL/GenBank/DDBJ databases">
        <title>Draft genome sequence of Thalassotalea eurytherma JCM 18482T.</title>
        <authorList>
            <person name="Sawabe T."/>
        </authorList>
    </citation>
    <scope>NUCLEOTIDE SEQUENCE [LARGE SCALE GENOMIC DNA]</scope>
    <source>
        <strain evidence="2 3">JCM 18482</strain>
    </source>
</reference>
<evidence type="ECO:0000313" key="2">
    <source>
        <dbReference type="EMBL" id="GLX81300.1"/>
    </source>
</evidence>
<keyword evidence="3" id="KW-1185">Reference proteome</keyword>
<accession>A0ABQ6GZI1</accession>
<protein>
    <submittedName>
        <fullName evidence="2">Uncharacterized protein</fullName>
    </submittedName>
</protein>
<proteinExistence type="predicted"/>
<sequence length="560" mass="65161">MKLFVLGGITNDNQRNTIQQFLVNIENSKALENFAEFQKLAENGDDKFSFVYYFEDDLNQLNQIDLQTDEQYLILMYDAPEHALLLNTVEQWQLANQELLGFYVSNIEQTKLLNAHQVCLNLKSFLDFLNTEYSLELSAELNASNEYLSSTDLFNMEQQFTYLTENLETQYTFEQLESAAEILDSQYSTSLSYRNAQWVSQLVNCSKKLVDQTQQQNIKIEKIKYAKQALTEQHLVELTKELKTYQEKNEKLSHERGELAYENELSLLQIHQLQEELEQMTVAHSMTKAELEKNQNEKVDDLATNNEKLETKIQELVEENELSLLQIHQLQEELEHTFLKLSQAESDINSVKQNKQKLMQKLSIAKNETKSEGDQINQGHIELILMQVDQLHEELESSVNKVNELEQELLNQNAINQQQSIQLKSSEDKYNEVLNSSNEFGKEKEVFVVQMQQLKTDLSIAIKDKESLKSEVNDLKQEKQKVTERLSVLEKDYTELTNVNTDLVAENELSLLQIHQLQEELEHYYIKAQQGESFKLIQPGEHRTNSYLTTSLELIGHLNH</sequence>
<dbReference type="RefSeq" id="WP_284206622.1">
    <property type="nucleotide sequence ID" value="NZ_BSSU01000003.1"/>
</dbReference>
<organism evidence="2 3">
    <name type="scientific">Thalassotalea eurytherma</name>
    <dbReference type="NCBI Taxonomy" id="1144278"/>
    <lineage>
        <taxon>Bacteria</taxon>
        <taxon>Pseudomonadati</taxon>
        <taxon>Pseudomonadota</taxon>
        <taxon>Gammaproteobacteria</taxon>
        <taxon>Alteromonadales</taxon>
        <taxon>Colwelliaceae</taxon>
        <taxon>Thalassotalea</taxon>
    </lineage>
</organism>
<dbReference type="EMBL" id="BSSU01000003">
    <property type="protein sequence ID" value="GLX81300.1"/>
    <property type="molecule type" value="Genomic_DNA"/>
</dbReference>
<dbReference type="Proteomes" id="UP001157133">
    <property type="component" value="Unassembled WGS sequence"/>
</dbReference>
<evidence type="ECO:0000256" key="1">
    <source>
        <dbReference type="SAM" id="Coils"/>
    </source>
</evidence>
<keyword evidence="1" id="KW-0175">Coiled coil</keyword>